<evidence type="ECO:0008006" key="4">
    <source>
        <dbReference type="Google" id="ProtNLM"/>
    </source>
</evidence>
<feature type="signal peptide" evidence="1">
    <location>
        <begin position="1"/>
        <end position="20"/>
    </location>
</feature>
<dbReference type="EMBL" id="RBIE01000001">
    <property type="protein sequence ID" value="RKQ63859.1"/>
    <property type="molecule type" value="Genomic_DNA"/>
</dbReference>
<evidence type="ECO:0000313" key="3">
    <source>
        <dbReference type="Proteomes" id="UP000280881"/>
    </source>
</evidence>
<sequence length="294" mass="33005">MRKLIGVLTVSLLFSAPALSQEIHGYEAIYGSYVNYSGSGIKDYGYSGTAYLAVGDGKEHSLQAGYSYTKIKYKSAPDLNQNEFTLAYSNTNGILKNHTFTFGGHYIDSDDDLTDGGYALFFDGTYSSYSKTYPYAFNWSGGLGFYYTRYPNTVDFYVFQLTPHATLKLFSDYKKGALYLDLTGYGIHVDKSSQVGLSKSNYYSLEGTLRYYYGRYDFKVGGWVGQQVFAVKKGGFIVYNLSEKYKGGAELETGYTFKNGLRFSFNVSYNKYKELSTDNSVNQTVITASLGYRF</sequence>
<evidence type="ECO:0000313" key="2">
    <source>
        <dbReference type="EMBL" id="RKQ63859.1"/>
    </source>
</evidence>
<keyword evidence="1" id="KW-0732">Signal</keyword>
<proteinExistence type="predicted"/>
<dbReference type="Proteomes" id="UP000280881">
    <property type="component" value="Unassembled WGS sequence"/>
</dbReference>
<dbReference type="SUPFAM" id="SSF56935">
    <property type="entry name" value="Porins"/>
    <property type="match status" value="1"/>
</dbReference>
<dbReference type="RefSeq" id="WP_121170114.1">
    <property type="nucleotide sequence ID" value="NZ_RBIE01000001.1"/>
</dbReference>
<organism evidence="2 3">
    <name type="scientific">Thermovibrio guaymasensis</name>
    <dbReference type="NCBI Taxonomy" id="240167"/>
    <lineage>
        <taxon>Bacteria</taxon>
        <taxon>Pseudomonadati</taxon>
        <taxon>Aquificota</taxon>
        <taxon>Aquificia</taxon>
        <taxon>Desulfurobacteriales</taxon>
        <taxon>Desulfurobacteriaceae</taxon>
        <taxon>Thermovibrio</taxon>
    </lineage>
</organism>
<name>A0A420W965_9BACT</name>
<evidence type="ECO:0000256" key="1">
    <source>
        <dbReference type="SAM" id="SignalP"/>
    </source>
</evidence>
<comment type="caution">
    <text evidence="2">The sequence shown here is derived from an EMBL/GenBank/DDBJ whole genome shotgun (WGS) entry which is preliminary data.</text>
</comment>
<feature type="chain" id="PRO_5019407535" description="Outer membrane protein with beta-barrel domain" evidence="1">
    <location>
        <begin position="21"/>
        <end position="294"/>
    </location>
</feature>
<reference evidence="2 3" key="1">
    <citation type="submission" date="2018-10" db="EMBL/GenBank/DDBJ databases">
        <title>Genomic Encyclopedia of Type Strains, Phase IV (KMG-IV): sequencing the most valuable type-strain genomes for metagenomic binning, comparative biology and taxonomic classification.</title>
        <authorList>
            <person name="Goeker M."/>
        </authorList>
    </citation>
    <scope>NUCLEOTIDE SEQUENCE [LARGE SCALE GENOMIC DNA]</scope>
    <source>
        <strain evidence="2 3">DSM 15521</strain>
    </source>
</reference>
<accession>A0A420W965</accession>
<protein>
    <recommendedName>
        <fullName evidence="4">Outer membrane protein with beta-barrel domain</fullName>
    </recommendedName>
</protein>
<dbReference type="AlphaFoldDB" id="A0A420W965"/>
<gene>
    <name evidence="2" type="ORF">C7457_0743</name>
</gene>
<keyword evidence="3" id="KW-1185">Reference proteome</keyword>
<dbReference type="OrthoDB" id="9775762at2"/>